<proteinExistence type="predicted"/>
<dbReference type="GO" id="GO:0016746">
    <property type="term" value="F:acyltransferase activity"/>
    <property type="evidence" value="ECO:0007669"/>
    <property type="project" value="UniProtKB-KW"/>
</dbReference>
<dbReference type="InterPro" id="IPR050832">
    <property type="entry name" value="Bact_Acetyltransf"/>
</dbReference>
<evidence type="ECO:0000256" key="2">
    <source>
        <dbReference type="ARBA" id="ARBA00023315"/>
    </source>
</evidence>
<feature type="domain" description="N-acetyltransferase" evidence="3">
    <location>
        <begin position="3"/>
        <end position="180"/>
    </location>
</feature>
<dbReference type="InterPro" id="IPR000182">
    <property type="entry name" value="GNAT_dom"/>
</dbReference>
<comment type="caution">
    <text evidence="4">The sequence shown here is derived from an EMBL/GenBank/DDBJ whole genome shotgun (WGS) entry which is preliminary data.</text>
</comment>
<reference evidence="4 5" key="1">
    <citation type="submission" date="2024-09" db="EMBL/GenBank/DDBJ databases">
        <authorList>
            <person name="Sun Q."/>
            <person name="Mori K."/>
        </authorList>
    </citation>
    <scope>NUCLEOTIDE SEQUENCE [LARGE SCALE GENOMIC DNA]</scope>
    <source>
        <strain evidence="4 5">TBRC 1432</strain>
    </source>
</reference>
<protein>
    <submittedName>
        <fullName evidence="4">GNAT family N-acetyltransferase</fullName>
        <ecNumber evidence="4">2.3.1.-</ecNumber>
    </submittedName>
</protein>
<sequence>MKLSIKVAQPDELSAVLEILDDAAGWLQTRGIDQWPASFTADATWRTDRIRSYIEHGMTFLARNEAGQAVATVTLSKAADPQFAHGWPDGPETGGYVFRMAVRRSAAGNDIGGQLLDWASSQVATWGKKWLRLDVHRFNQSLQEYYKRHGFAKIAEVTAPDLTAPGRTRGSGALMQRAVGSGEHVNTYEDVEGLAAAWLRAASFVDEMRRSEITADYLCNEALETAASALEKQATPIAAEAAAEVRSGKVADESVRIYDSWNVALEQASRGLEVKASHIRQANGMYYRSLTGKN</sequence>
<dbReference type="Proteomes" id="UP001589810">
    <property type="component" value="Unassembled WGS sequence"/>
</dbReference>
<dbReference type="PANTHER" id="PTHR43877">
    <property type="entry name" value="AMINOALKYLPHOSPHONATE N-ACETYLTRANSFERASE-RELATED-RELATED"/>
    <property type="match status" value="1"/>
</dbReference>
<accession>A0ABV6MK32</accession>
<gene>
    <name evidence="4" type="ORF">ACFFH7_04070</name>
</gene>
<evidence type="ECO:0000313" key="5">
    <source>
        <dbReference type="Proteomes" id="UP001589810"/>
    </source>
</evidence>
<evidence type="ECO:0000256" key="1">
    <source>
        <dbReference type="ARBA" id="ARBA00022679"/>
    </source>
</evidence>
<dbReference type="EMBL" id="JBHLUD010000001">
    <property type="protein sequence ID" value="MFC0540643.1"/>
    <property type="molecule type" value="Genomic_DNA"/>
</dbReference>
<dbReference type="Pfam" id="PF00583">
    <property type="entry name" value="Acetyltransf_1"/>
    <property type="match status" value="1"/>
</dbReference>
<organism evidence="4 5">
    <name type="scientific">Kutzneria chonburiensis</name>
    <dbReference type="NCBI Taxonomy" id="1483604"/>
    <lineage>
        <taxon>Bacteria</taxon>
        <taxon>Bacillati</taxon>
        <taxon>Actinomycetota</taxon>
        <taxon>Actinomycetes</taxon>
        <taxon>Pseudonocardiales</taxon>
        <taxon>Pseudonocardiaceae</taxon>
        <taxon>Kutzneria</taxon>
    </lineage>
</organism>
<keyword evidence="1 4" id="KW-0808">Transferase</keyword>
<dbReference type="PANTHER" id="PTHR43877:SF2">
    <property type="entry name" value="AMINOALKYLPHOSPHONATE N-ACETYLTRANSFERASE-RELATED"/>
    <property type="match status" value="1"/>
</dbReference>
<dbReference type="InterPro" id="IPR016181">
    <property type="entry name" value="Acyl_CoA_acyltransferase"/>
</dbReference>
<dbReference type="RefSeq" id="WP_273939454.1">
    <property type="nucleotide sequence ID" value="NZ_CP097263.1"/>
</dbReference>
<name>A0ABV6MK32_9PSEU</name>
<dbReference type="Gene3D" id="3.40.630.30">
    <property type="match status" value="1"/>
</dbReference>
<evidence type="ECO:0000259" key="3">
    <source>
        <dbReference type="PROSITE" id="PS51186"/>
    </source>
</evidence>
<evidence type="ECO:0000313" key="4">
    <source>
        <dbReference type="EMBL" id="MFC0540643.1"/>
    </source>
</evidence>
<keyword evidence="2 4" id="KW-0012">Acyltransferase</keyword>
<dbReference type="EC" id="2.3.1.-" evidence="4"/>
<dbReference type="PROSITE" id="PS51186">
    <property type="entry name" value="GNAT"/>
    <property type="match status" value="1"/>
</dbReference>
<dbReference type="SUPFAM" id="SSF55729">
    <property type="entry name" value="Acyl-CoA N-acyltransferases (Nat)"/>
    <property type="match status" value="1"/>
</dbReference>
<keyword evidence="5" id="KW-1185">Reference proteome</keyword>